<dbReference type="EC" id="4.1.1.37" evidence="3 7"/>
<dbReference type="RefSeq" id="WP_151902820.1">
    <property type="nucleotide sequence ID" value="NZ_CP045032.1"/>
</dbReference>
<feature type="binding site" evidence="7">
    <location>
        <position position="176"/>
    </location>
    <ligand>
        <name>substrate</name>
    </ligand>
</feature>
<dbReference type="KEGG" id="cuo:CUROG_05500"/>
<comment type="caution">
    <text evidence="7">Lacks conserved residue(s) required for the propagation of feature annotation.</text>
</comment>
<dbReference type="GO" id="GO:0006782">
    <property type="term" value="P:protoporphyrinogen IX biosynthetic process"/>
    <property type="evidence" value="ECO:0007669"/>
    <property type="project" value="UniProtKB-UniRule"/>
</dbReference>
<dbReference type="Pfam" id="PF01208">
    <property type="entry name" value="URO-D"/>
    <property type="match status" value="1"/>
</dbReference>
<comment type="pathway">
    <text evidence="1 7 8">Porphyrin-containing compound metabolism; protoporphyrin-IX biosynthesis; coproporphyrinogen-III from 5-aminolevulinate: step 4/4.</text>
</comment>
<evidence type="ECO:0000256" key="6">
    <source>
        <dbReference type="ARBA" id="ARBA00023244"/>
    </source>
</evidence>
<dbReference type="SUPFAM" id="SSF51726">
    <property type="entry name" value="UROD/MetE-like"/>
    <property type="match status" value="1"/>
</dbReference>
<accession>A0A5J6Z9S9</accession>
<keyword evidence="5 7" id="KW-0456">Lyase</keyword>
<dbReference type="PANTHER" id="PTHR21091:SF169">
    <property type="entry name" value="UROPORPHYRINOGEN DECARBOXYLASE"/>
    <property type="match status" value="1"/>
</dbReference>
<proteinExistence type="inferred from homology"/>
<dbReference type="Proteomes" id="UP000326711">
    <property type="component" value="Chromosome"/>
</dbReference>
<evidence type="ECO:0000256" key="7">
    <source>
        <dbReference type="HAMAP-Rule" id="MF_00218"/>
    </source>
</evidence>
<keyword evidence="7" id="KW-0963">Cytoplasm</keyword>
<evidence type="ECO:0000256" key="9">
    <source>
        <dbReference type="RuleBase" id="RU004169"/>
    </source>
</evidence>
<organism evidence="12 13">
    <name type="scientific">Corynebacterium urogenitale</name>
    <dbReference type="NCBI Taxonomy" id="2487892"/>
    <lineage>
        <taxon>Bacteria</taxon>
        <taxon>Bacillati</taxon>
        <taxon>Actinomycetota</taxon>
        <taxon>Actinomycetes</taxon>
        <taxon>Mycobacteriales</taxon>
        <taxon>Corynebacteriaceae</taxon>
        <taxon>Corynebacterium</taxon>
    </lineage>
</organism>
<dbReference type="PROSITE" id="PS00906">
    <property type="entry name" value="UROD_1"/>
    <property type="match status" value="1"/>
</dbReference>
<comment type="subcellular location">
    <subcellularLocation>
        <location evidence="7">Cytoplasm</location>
    </subcellularLocation>
</comment>
<reference evidence="13" key="1">
    <citation type="submission" date="2019-10" db="EMBL/GenBank/DDBJ databases">
        <title>Complete genome sequence of Corynebacterium urogenitalis DSM 108747, isolated from the genital tract of a cow.</title>
        <authorList>
            <person name="Ruckert C."/>
            <person name="Ballas P."/>
            <person name="Wagener K."/>
            <person name="Drillich M."/>
            <person name="Kaempfer P."/>
            <person name="Busse H.-J."/>
            <person name="Ehling-Schulz M."/>
        </authorList>
    </citation>
    <scope>NUCLEOTIDE SEQUENCE [LARGE SCALE GENOMIC DNA]</scope>
    <source>
        <strain evidence="13">LMM 1652</strain>
    </source>
</reference>
<dbReference type="AlphaFoldDB" id="A0A5J6Z9S9"/>
<dbReference type="EMBL" id="CP045032">
    <property type="protein sequence ID" value="QFQ02463.1"/>
    <property type="molecule type" value="Genomic_DNA"/>
</dbReference>
<feature type="domain" description="Uroporphyrinogen decarboxylase (URO-D)" evidence="11">
    <location>
        <begin position="164"/>
        <end position="180"/>
    </location>
</feature>
<feature type="binding site" evidence="7">
    <location>
        <begin position="51"/>
        <end position="55"/>
    </location>
    <ligand>
        <name>substrate</name>
    </ligand>
</feature>
<dbReference type="CDD" id="cd00717">
    <property type="entry name" value="URO-D"/>
    <property type="match status" value="1"/>
</dbReference>
<evidence type="ECO:0000256" key="2">
    <source>
        <dbReference type="ARBA" id="ARBA00009935"/>
    </source>
</evidence>
<feature type="site" description="Transition state stabilizer" evidence="7">
    <location>
        <position position="100"/>
    </location>
</feature>
<dbReference type="GO" id="GO:0005829">
    <property type="term" value="C:cytosol"/>
    <property type="evidence" value="ECO:0007669"/>
    <property type="project" value="TreeGrafter"/>
</dbReference>
<comment type="function">
    <text evidence="7">Catalyzes the decarboxylation of four acetate groups of uroporphyrinogen-III to yield coproporphyrinogen-III.</text>
</comment>
<evidence type="ECO:0000313" key="13">
    <source>
        <dbReference type="Proteomes" id="UP000326711"/>
    </source>
</evidence>
<dbReference type="InterPro" id="IPR000257">
    <property type="entry name" value="Uroporphyrinogen_deCOase"/>
</dbReference>
<evidence type="ECO:0000313" key="12">
    <source>
        <dbReference type="EMBL" id="QFQ02463.1"/>
    </source>
</evidence>
<protein>
    <recommendedName>
        <fullName evidence="3 7">Uroporphyrinogen decarboxylase</fullName>
        <shortName evidence="7">UPD</shortName>
        <shortName evidence="7">URO-D</shortName>
        <ecNumber evidence="3 7">4.1.1.37</ecNumber>
    </recommendedName>
</protein>
<dbReference type="InterPro" id="IPR006361">
    <property type="entry name" value="Uroporphyrinogen_deCO2ase_HemE"/>
</dbReference>
<feature type="binding site" evidence="7">
    <location>
        <position position="365"/>
    </location>
    <ligand>
        <name>substrate</name>
    </ligand>
</feature>
<keyword evidence="13" id="KW-1185">Reference proteome</keyword>
<feature type="binding site" evidence="7">
    <location>
        <position position="231"/>
    </location>
    <ligand>
        <name>substrate</name>
    </ligand>
</feature>
<dbReference type="UniPathway" id="UPA00251">
    <property type="reaction ID" value="UER00321"/>
</dbReference>
<feature type="domain" description="Uroporphyrinogen decarboxylase (URO-D)" evidence="10">
    <location>
        <begin position="46"/>
        <end position="55"/>
    </location>
</feature>
<gene>
    <name evidence="7 12" type="primary">hemE</name>
    <name evidence="12" type="ORF">CUROG_05500</name>
</gene>
<comment type="similarity">
    <text evidence="2 7 9">Belongs to the uroporphyrinogen decarboxylase family.</text>
</comment>
<dbReference type="Gene3D" id="3.20.20.210">
    <property type="match status" value="1"/>
</dbReference>
<dbReference type="PROSITE" id="PS00907">
    <property type="entry name" value="UROD_2"/>
    <property type="match status" value="1"/>
</dbReference>
<dbReference type="InterPro" id="IPR038071">
    <property type="entry name" value="UROD/MetE-like_sf"/>
</dbReference>
<evidence type="ECO:0000256" key="8">
    <source>
        <dbReference type="RuleBase" id="RU000554"/>
    </source>
</evidence>
<evidence type="ECO:0000259" key="10">
    <source>
        <dbReference type="PROSITE" id="PS00906"/>
    </source>
</evidence>
<dbReference type="HAMAP" id="MF_00218">
    <property type="entry name" value="URO_D"/>
    <property type="match status" value="1"/>
</dbReference>
<name>A0A5J6Z9S9_9CORY</name>
<evidence type="ECO:0000256" key="1">
    <source>
        <dbReference type="ARBA" id="ARBA00004804"/>
    </source>
</evidence>
<keyword evidence="6 7" id="KW-0627">Porphyrin biosynthesis</keyword>
<dbReference type="NCBIfam" id="TIGR01464">
    <property type="entry name" value="hemE"/>
    <property type="match status" value="1"/>
</dbReference>
<comment type="catalytic activity">
    <reaction evidence="7 8">
        <text>uroporphyrinogen III + 4 H(+) = coproporphyrinogen III + 4 CO2</text>
        <dbReference type="Rhea" id="RHEA:19865"/>
        <dbReference type="ChEBI" id="CHEBI:15378"/>
        <dbReference type="ChEBI" id="CHEBI:16526"/>
        <dbReference type="ChEBI" id="CHEBI:57308"/>
        <dbReference type="ChEBI" id="CHEBI:57309"/>
        <dbReference type="EC" id="4.1.1.37"/>
    </reaction>
</comment>
<dbReference type="PANTHER" id="PTHR21091">
    <property type="entry name" value="METHYLTETRAHYDROFOLATE:HOMOCYSTEINE METHYLTRANSFERASE RELATED"/>
    <property type="match status" value="1"/>
</dbReference>
<sequence>MTSAEFRLDPEAYFPTNFDAAAARRRAATDAPLLAAVRGEKPSRRPIWMMRQAGRSLPEYRSLRSNVAMLDACFDAELVAEITMQPVRRHDADAAILFSDIVVPLKAAGVDLDIVPGRGPVVANPVQTMEAVKALPTMERDQLTSIVEGIGGILSQLREDQVLIGFAGAPFTVASYLVEGGPSKNHEVTKSLMYSQPDVWHALMRQLTPTIICFLQTQIEAGVDAIQLFDSWAGYLTARDYREFVAPYSAEIFRVIKEYGIPMIHFGVGTGELLGDMAIVGPDVVGVDWRVPLDSAAARVKASLEHAHPTAAPAEQIKSLQGNLDPAVLFAGDDVVAQHIKRICAEADRAIERGQARGHIFNLGHGVLPTTDPDAITRAFEEVHKS</sequence>
<evidence type="ECO:0000256" key="5">
    <source>
        <dbReference type="ARBA" id="ARBA00023239"/>
    </source>
</evidence>
<feature type="binding site" evidence="7">
    <location>
        <position position="100"/>
    </location>
    <ligand>
        <name>substrate</name>
    </ligand>
</feature>
<evidence type="ECO:0000256" key="3">
    <source>
        <dbReference type="ARBA" id="ARBA00012288"/>
    </source>
</evidence>
<evidence type="ECO:0000256" key="4">
    <source>
        <dbReference type="ARBA" id="ARBA00022793"/>
    </source>
</evidence>
<comment type="subunit">
    <text evidence="7">Homodimer.</text>
</comment>
<keyword evidence="4 7" id="KW-0210">Decarboxylase</keyword>
<dbReference type="OrthoDB" id="9806656at2"/>
<dbReference type="GO" id="GO:0004853">
    <property type="term" value="F:uroporphyrinogen decarboxylase activity"/>
    <property type="evidence" value="ECO:0007669"/>
    <property type="project" value="UniProtKB-UniRule"/>
</dbReference>
<evidence type="ECO:0000259" key="11">
    <source>
        <dbReference type="PROSITE" id="PS00907"/>
    </source>
</evidence>